<dbReference type="GO" id="GO:0005768">
    <property type="term" value="C:endosome"/>
    <property type="evidence" value="ECO:0007669"/>
    <property type="project" value="UniProtKB-SubCell"/>
</dbReference>
<feature type="compositionally biased region" description="Low complexity" evidence="6">
    <location>
        <begin position="768"/>
        <end position="780"/>
    </location>
</feature>
<feature type="compositionally biased region" description="Polar residues" evidence="6">
    <location>
        <begin position="796"/>
        <end position="819"/>
    </location>
</feature>
<keyword evidence="4" id="KW-0967">Endosome</keyword>
<sequence>MTINLVSLPLKTTEDAAWANGLKRYISRVYGQYDSFEAEIARFTKLRDDTRGVAADATGRDILYRYYGQLELIGLRVPVSEGECNVKFTWYDAYSKAPISQRSLAFEKASILFNLAAVYSHIAVDSDDFKLAYNGFQSAAGILTYISENFLHAPSTDLSQDTIKALCKLMLAQAQDSFISRLIADGKTKPLMLAKLAKSAANFYSAAHDQLLAVNTLNSWGEPKWISLASAKSKYYLSLSHQFNSSHLVATGKYGSAITAMRLAQSTAKEAVKVNLATHYPTINEAATDLIKIIDERLAVLEKDNDFVYHATIPLATALADVPTLDAAKPIPLGDLYKDDEIASLISNDLFENLIPLAVHEKSSLYSEEKAGLIRVEAERVEIAHEELASALEFLGLPVALNEINQYISSSALNNSSITSLVDSKVAEWAGDISANGCDISLDSLMKANHNIYTQIQHAEKLLRDEAAECSKMKAHYGAKWTQSSSDSFNMSFFTDLQKAKETLAAASASDKKLSQLAESVGSDINILSQGPHSLALTQLYESGARTGSSMEMSVSKVQGSLLDFDDTASKDNDEKLKANLASTQQIYDKLIKVQKERETVFTEFKAKVHNDDISSLLILNKNMPNSEESLFKRELAKFDPYRARIDATISHQHKLLQDLTITWRSVMDDETVKAQRRSNEEQKSWHKALCARFERAYNTWFEITVGKTKGSEFYANLSSYVTSIMANVEKFVASRRDEGRGIYQNINLSNADIEQNHLRDQLSRLSFGSSESAPSASAPSLPPKPGPISSSSGSQYATRELSYSENNSNIHGMPSNFNPVRYEANNFPGQYQSQPPTSSAPPSGNNSNGSWENYNFNY</sequence>
<evidence type="ECO:0000256" key="3">
    <source>
        <dbReference type="ARBA" id="ARBA00022490"/>
    </source>
</evidence>
<dbReference type="InterPro" id="IPR004328">
    <property type="entry name" value="BRO1_dom"/>
</dbReference>
<dbReference type="SMART" id="SM01041">
    <property type="entry name" value="BRO1"/>
    <property type="match status" value="1"/>
</dbReference>
<evidence type="ECO:0000259" key="7">
    <source>
        <dbReference type="PROSITE" id="PS51180"/>
    </source>
</evidence>
<comment type="subcellular location">
    <subcellularLocation>
        <location evidence="2">Cytoplasm</location>
    </subcellularLocation>
    <subcellularLocation>
        <location evidence="1">Endosome</location>
    </subcellularLocation>
</comment>
<keyword evidence="3" id="KW-0963">Cytoplasm</keyword>
<keyword evidence="9" id="KW-1185">Reference proteome</keyword>
<dbReference type="Proteomes" id="UP000095009">
    <property type="component" value="Unassembled WGS sequence"/>
</dbReference>
<dbReference type="Pfam" id="PF13949">
    <property type="entry name" value="ALIX_LYPXL_bnd"/>
    <property type="match status" value="1"/>
</dbReference>
<dbReference type="Gene3D" id="1.20.140.50">
    <property type="entry name" value="alix/aip1 like domains"/>
    <property type="match status" value="1"/>
</dbReference>
<dbReference type="PROSITE" id="PS51180">
    <property type="entry name" value="BRO1"/>
    <property type="match status" value="1"/>
</dbReference>
<gene>
    <name evidence="8" type="ORF">NADFUDRAFT_47539</name>
</gene>
<dbReference type="PANTHER" id="PTHR23030:SF30">
    <property type="entry name" value="TYROSINE-PROTEIN PHOSPHATASE NON-RECEPTOR TYPE 23"/>
    <property type="match status" value="1"/>
</dbReference>
<evidence type="ECO:0000256" key="6">
    <source>
        <dbReference type="SAM" id="MobiDB-lite"/>
    </source>
</evidence>
<evidence type="ECO:0000313" key="8">
    <source>
        <dbReference type="EMBL" id="ODQ64310.1"/>
    </source>
</evidence>
<accession>A0A1E3PG65</accession>
<evidence type="ECO:0000256" key="2">
    <source>
        <dbReference type="ARBA" id="ARBA00004496"/>
    </source>
</evidence>
<name>A0A1E3PG65_9ASCO</name>
<evidence type="ECO:0000256" key="1">
    <source>
        <dbReference type="ARBA" id="ARBA00004177"/>
    </source>
</evidence>
<dbReference type="InterPro" id="IPR025304">
    <property type="entry name" value="ALIX_V_dom"/>
</dbReference>
<proteinExistence type="predicted"/>
<evidence type="ECO:0000313" key="9">
    <source>
        <dbReference type="Proteomes" id="UP000095009"/>
    </source>
</evidence>
<dbReference type="AlphaFoldDB" id="A0A1E3PG65"/>
<evidence type="ECO:0000256" key="5">
    <source>
        <dbReference type="ARBA" id="ARBA00041284"/>
    </source>
</evidence>
<dbReference type="OrthoDB" id="2141925at2759"/>
<dbReference type="PANTHER" id="PTHR23030">
    <property type="entry name" value="PCD6 INTERACTING PROTEIN-RELATED"/>
    <property type="match status" value="1"/>
</dbReference>
<dbReference type="InterPro" id="IPR038499">
    <property type="entry name" value="BRO1_sf"/>
</dbReference>
<feature type="compositionally biased region" description="Low complexity" evidence="6">
    <location>
        <begin position="831"/>
        <end position="859"/>
    </location>
</feature>
<organism evidence="8 9">
    <name type="scientific">Nadsonia fulvescens var. elongata DSM 6958</name>
    <dbReference type="NCBI Taxonomy" id="857566"/>
    <lineage>
        <taxon>Eukaryota</taxon>
        <taxon>Fungi</taxon>
        <taxon>Dikarya</taxon>
        <taxon>Ascomycota</taxon>
        <taxon>Saccharomycotina</taxon>
        <taxon>Dipodascomycetes</taxon>
        <taxon>Dipodascales</taxon>
        <taxon>Dipodascales incertae sedis</taxon>
        <taxon>Nadsonia</taxon>
    </lineage>
</organism>
<dbReference type="Gene3D" id="1.20.120.560">
    <property type="entry name" value="alix/aip1 in complex with the ypdl late domain"/>
    <property type="match status" value="1"/>
</dbReference>
<dbReference type="STRING" id="857566.A0A1E3PG65"/>
<protein>
    <recommendedName>
        <fullName evidence="5">BRO domain-containing protein 1</fullName>
    </recommendedName>
</protein>
<evidence type="ECO:0000256" key="4">
    <source>
        <dbReference type="ARBA" id="ARBA00022753"/>
    </source>
</evidence>
<feature type="region of interest" description="Disordered" evidence="6">
    <location>
        <begin position="768"/>
        <end position="859"/>
    </location>
</feature>
<dbReference type="Pfam" id="PF03097">
    <property type="entry name" value="BRO1"/>
    <property type="match status" value="1"/>
</dbReference>
<feature type="domain" description="BRO1" evidence="7">
    <location>
        <begin position="4"/>
        <end position="388"/>
    </location>
</feature>
<reference evidence="8 9" key="1">
    <citation type="journal article" date="2016" name="Proc. Natl. Acad. Sci. U.S.A.">
        <title>Comparative genomics of biotechnologically important yeasts.</title>
        <authorList>
            <person name="Riley R."/>
            <person name="Haridas S."/>
            <person name="Wolfe K.H."/>
            <person name="Lopes M.R."/>
            <person name="Hittinger C.T."/>
            <person name="Goeker M."/>
            <person name="Salamov A.A."/>
            <person name="Wisecaver J.H."/>
            <person name="Long T.M."/>
            <person name="Calvey C.H."/>
            <person name="Aerts A.L."/>
            <person name="Barry K.W."/>
            <person name="Choi C."/>
            <person name="Clum A."/>
            <person name="Coughlan A.Y."/>
            <person name="Deshpande S."/>
            <person name="Douglass A.P."/>
            <person name="Hanson S.J."/>
            <person name="Klenk H.-P."/>
            <person name="LaButti K.M."/>
            <person name="Lapidus A."/>
            <person name="Lindquist E.A."/>
            <person name="Lipzen A.M."/>
            <person name="Meier-Kolthoff J.P."/>
            <person name="Ohm R.A."/>
            <person name="Otillar R.P."/>
            <person name="Pangilinan J.L."/>
            <person name="Peng Y."/>
            <person name="Rokas A."/>
            <person name="Rosa C.A."/>
            <person name="Scheuner C."/>
            <person name="Sibirny A.A."/>
            <person name="Slot J.C."/>
            <person name="Stielow J.B."/>
            <person name="Sun H."/>
            <person name="Kurtzman C.P."/>
            <person name="Blackwell M."/>
            <person name="Grigoriev I.V."/>
            <person name="Jeffries T.W."/>
        </authorList>
    </citation>
    <scope>NUCLEOTIDE SEQUENCE [LARGE SCALE GENOMIC DNA]</scope>
    <source>
        <strain evidence="8 9">DSM 6958</strain>
    </source>
</reference>
<dbReference type="GO" id="GO:0043328">
    <property type="term" value="P:protein transport to vacuole involved in ubiquitin-dependent protein catabolic process via the multivesicular body sorting pathway"/>
    <property type="evidence" value="ECO:0007669"/>
    <property type="project" value="TreeGrafter"/>
</dbReference>
<dbReference type="Gene3D" id="1.25.40.280">
    <property type="entry name" value="alix/aip1 like domains"/>
    <property type="match status" value="1"/>
</dbReference>
<dbReference type="EMBL" id="KV454412">
    <property type="protein sequence ID" value="ODQ64310.1"/>
    <property type="molecule type" value="Genomic_DNA"/>
</dbReference>